<dbReference type="STRING" id="1399797.GCA_000518285_01580"/>
<evidence type="ECO:0000256" key="1">
    <source>
        <dbReference type="ARBA" id="ARBA00023157"/>
    </source>
</evidence>
<dbReference type="RefSeq" id="WP_028126875.1">
    <property type="nucleotide sequence ID" value="NZ_PHNE01000006.1"/>
</dbReference>
<feature type="active site" description="Nucleophile" evidence="4">
    <location>
        <position position="35"/>
    </location>
</feature>
<protein>
    <recommendedName>
        <fullName evidence="2 3">Thioredoxin</fullName>
    </recommendedName>
</protein>
<dbReference type="EMBL" id="PHNE01000006">
    <property type="protein sequence ID" value="PPE04145.1"/>
    <property type="molecule type" value="Genomic_DNA"/>
</dbReference>
<name>A0A2S5RAJ9_9MOLU</name>
<dbReference type="Proteomes" id="UP000237865">
    <property type="component" value="Unassembled WGS sequence"/>
</dbReference>
<evidence type="ECO:0000259" key="6">
    <source>
        <dbReference type="PROSITE" id="PS51352"/>
    </source>
</evidence>
<keyword evidence="1 5" id="KW-1015">Disulfide bond</keyword>
<feature type="disulfide bond" description="Redox-active" evidence="5">
    <location>
        <begin position="32"/>
        <end position="35"/>
    </location>
</feature>
<dbReference type="PROSITE" id="PS51352">
    <property type="entry name" value="THIOREDOXIN_2"/>
    <property type="match status" value="1"/>
</dbReference>
<dbReference type="InterPro" id="IPR036249">
    <property type="entry name" value="Thioredoxin-like_sf"/>
</dbReference>
<evidence type="ECO:0000256" key="3">
    <source>
        <dbReference type="PIRNR" id="PIRNR000077"/>
    </source>
</evidence>
<comment type="similarity">
    <text evidence="3">Belongs to the thioredoxin family.</text>
</comment>
<dbReference type="PIRSF" id="PIRSF000077">
    <property type="entry name" value="Thioredoxin"/>
    <property type="match status" value="1"/>
</dbReference>
<dbReference type="AlphaFoldDB" id="A0A2S5RAJ9"/>
<dbReference type="InterPro" id="IPR005746">
    <property type="entry name" value="Thioredoxin"/>
</dbReference>
<evidence type="ECO:0000313" key="7">
    <source>
        <dbReference type="EMBL" id="PPE04145.1"/>
    </source>
</evidence>
<evidence type="ECO:0000256" key="4">
    <source>
        <dbReference type="PIRSR" id="PIRSR000077-1"/>
    </source>
</evidence>
<keyword evidence="8" id="KW-1185">Reference proteome</keyword>
<dbReference type="SUPFAM" id="SSF52833">
    <property type="entry name" value="Thioredoxin-like"/>
    <property type="match status" value="1"/>
</dbReference>
<organism evidence="7 8">
    <name type="scientific">Williamsoniiplasma lucivorax</name>
    <dbReference type="NCBI Taxonomy" id="209274"/>
    <lineage>
        <taxon>Bacteria</taxon>
        <taxon>Bacillati</taxon>
        <taxon>Mycoplasmatota</taxon>
        <taxon>Mollicutes</taxon>
        <taxon>Entomoplasmatales</taxon>
        <taxon>Williamsoniiplasma</taxon>
    </lineage>
</organism>
<dbReference type="CDD" id="cd02947">
    <property type="entry name" value="TRX_family"/>
    <property type="match status" value="1"/>
</dbReference>
<feature type="active site" description="Nucleophile" evidence="4">
    <location>
        <position position="32"/>
    </location>
</feature>
<dbReference type="InterPro" id="IPR013766">
    <property type="entry name" value="Thioredoxin_domain"/>
</dbReference>
<dbReference type="NCBIfam" id="TIGR01068">
    <property type="entry name" value="thioredoxin"/>
    <property type="match status" value="1"/>
</dbReference>
<feature type="site" description="Contributes to redox potential value" evidence="4">
    <location>
        <position position="33"/>
    </location>
</feature>
<dbReference type="Pfam" id="PF00085">
    <property type="entry name" value="Thioredoxin"/>
    <property type="match status" value="1"/>
</dbReference>
<dbReference type="PRINTS" id="PR00421">
    <property type="entry name" value="THIOREDOXIN"/>
</dbReference>
<gene>
    <name evidence="7" type="primary">trxA</name>
    <name evidence="7" type="ORF">ELUCI_v1c09250</name>
</gene>
<keyword evidence="5" id="KW-0676">Redox-active center</keyword>
<feature type="site" description="Contributes to redox potential value" evidence="4">
    <location>
        <position position="34"/>
    </location>
</feature>
<dbReference type="Gene3D" id="3.40.30.10">
    <property type="entry name" value="Glutaredoxin"/>
    <property type="match status" value="1"/>
</dbReference>
<proteinExistence type="inferred from homology"/>
<comment type="caution">
    <text evidence="7">The sequence shown here is derived from an EMBL/GenBank/DDBJ whole genome shotgun (WGS) entry which is preliminary data.</text>
</comment>
<dbReference type="PANTHER" id="PTHR46115">
    <property type="entry name" value="THIOREDOXIN-LIKE PROTEIN 1"/>
    <property type="match status" value="1"/>
</dbReference>
<feature type="site" description="Deprotonates C-terminal active site Cys" evidence="4">
    <location>
        <position position="26"/>
    </location>
</feature>
<evidence type="ECO:0000256" key="2">
    <source>
        <dbReference type="NCBIfam" id="TIGR01068"/>
    </source>
</evidence>
<dbReference type="GO" id="GO:0015035">
    <property type="term" value="F:protein-disulfide reductase activity"/>
    <property type="evidence" value="ECO:0007669"/>
    <property type="project" value="UniProtKB-UniRule"/>
</dbReference>
<accession>A0A2S5RAJ9</accession>
<evidence type="ECO:0000256" key="5">
    <source>
        <dbReference type="PIRSR" id="PIRSR000077-4"/>
    </source>
</evidence>
<feature type="domain" description="Thioredoxin" evidence="6">
    <location>
        <begin position="1"/>
        <end position="103"/>
    </location>
</feature>
<evidence type="ECO:0000313" key="8">
    <source>
        <dbReference type="Proteomes" id="UP000237865"/>
    </source>
</evidence>
<sequence>MSKIITVTSKQQFDEIIANNKKVLVDFKAVWCGPCKMLHPVLEQLASKITDAVIVEVDVDDNKDLALEHKIMSIPAIHIYENQQLKTQKTGFMPMAQLQELLK</sequence>
<reference evidence="7 8" key="1">
    <citation type="submission" date="2017-11" db="EMBL/GenBank/DDBJ databases">
        <title>Genome sequence of Entomoplasma lucivorax PIPN-2 (ATCC 49196).</title>
        <authorList>
            <person name="Lo W.-S."/>
            <person name="Gasparich G.E."/>
            <person name="Kuo C.-H."/>
        </authorList>
    </citation>
    <scope>NUCLEOTIDE SEQUENCE [LARGE SCALE GENOMIC DNA]</scope>
    <source>
        <strain evidence="7 8">PIPN-2</strain>
    </source>
</reference>